<accession>A0ABS3FZL2</accession>
<sequence length="81" mass="9397">MSITELFPIVKNLSPAEKIRLLEFLKTEIEQGQSASESSESMHPRLHRKNDILVIETVPLNHIDFNRLIEEVREDSNPLKM</sequence>
<organism evidence="1 2">
    <name type="scientific">Phormidium pseudopriestleyi FRX01</name>
    <dbReference type="NCBI Taxonomy" id="1759528"/>
    <lineage>
        <taxon>Bacteria</taxon>
        <taxon>Bacillati</taxon>
        <taxon>Cyanobacteriota</taxon>
        <taxon>Cyanophyceae</taxon>
        <taxon>Oscillatoriophycideae</taxon>
        <taxon>Oscillatoriales</taxon>
        <taxon>Oscillatoriaceae</taxon>
        <taxon>Phormidium</taxon>
    </lineage>
</organism>
<evidence type="ECO:0008006" key="3">
    <source>
        <dbReference type="Google" id="ProtNLM"/>
    </source>
</evidence>
<comment type="caution">
    <text evidence="1">The sequence shown here is derived from an EMBL/GenBank/DDBJ whole genome shotgun (WGS) entry which is preliminary data.</text>
</comment>
<proteinExistence type="predicted"/>
<evidence type="ECO:0000313" key="2">
    <source>
        <dbReference type="Proteomes" id="UP000664844"/>
    </source>
</evidence>
<dbReference type="EMBL" id="JAFLQW010000629">
    <property type="protein sequence ID" value="MBO0352061.1"/>
    <property type="molecule type" value="Genomic_DNA"/>
</dbReference>
<evidence type="ECO:0000313" key="1">
    <source>
        <dbReference type="EMBL" id="MBO0352061.1"/>
    </source>
</evidence>
<keyword evidence="2" id="KW-1185">Reference proteome</keyword>
<dbReference type="Proteomes" id="UP000664844">
    <property type="component" value="Unassembled WGS sequence"/>
</dbReference>
<gene>
    <name evidence="1" type="ORF">J0895_23855</name>
</gene>
<dbReference type="RefSeq" id="WP_207090481.1">
    <property type="nucleotide sequence ID" value="NZ_JAFLQW010000629.1"/>
</dbReference>
<name>A0ABS3FZL2_9CYAN</name>
<reference evidence="1 2" key="1">
    <citation type="submission" date="2021-03" db="EMBL/GenBank/DDBJ databases">
        <title>Metabolic Capacity of the Antarctic Cyanobacterium Phormidium pseudopriestleyi that Sustains Oxygenic Photosynthesis in the Presence of Hydrogen Sulfide.</title>
        <authorList>
            <person name="Lumian J.E."/>
            <person name="Jungblut A.D."/>
            <person name="Dillon M.L."/>
            <person name="Hawes I."/>
            <person name="Doran P.T."/>
            <person name="Mackey T.J."/>
            <person name="Dick G.J."/>
            <person name="Grettenberger C.L."/>
            <person name="Sumner D.Y."/>
        </authorList>
    </citation>
    <scope>NUCLEOTIDE SEQUENCE [LARGE SCALE GENOMIC DNA]</scope>
    <source>
        <strain evidence="1 2">FRX01</strain>
    </source>
</reference>
<protein>
    <recommendedName>
        <fullName evidence="3">DUF2281 domain-containing protein</fullName>
    </recommendedName>
</protein>